<dbReference type="Proteomes" id="UP001053296">
    <property type="component" value="Chromosome"/>
</dbReference>
<protein>
    <recommendedName>
        <fullName evidence="3">GTP-binding protein</fullName>
    </recommendedName>
</protein>
<keyword evidence="2" id="KW-1185">Reference proteome</keyword>
<evidence type="ECO:0008006" key="3">
    <source>
        <dbReference type="Google" id="ProtNLM"/>
    </source>
</evidence>
<dbReference type="Pfam" id="PF14385">
    <property type="entry name" value="DUF4416"/>
    <property type="match status" value="1"/>
</dbReference>
<evidence type="ECO:0000313" key="2">
    <source>
        <dbReference type="Proteomes" id="UP001053296"/>
    </source>
</evidence>
<dbReference type="EMBL" id="AP024485">
    <property type="protein sequence ID" value="BCS90190.1"/>
    <property type="molecule type" value="Genomic_DNA"/>
</dbReference>
<dbReference type="RefSeq" id="WP_229592123.1">
    <property type="nucleotide sequence ID" value="NZ_AP024485.1"/>
</dbReference>
<organism evidence="1 2">
    <name type="scientific">Pseudodesulfovibrio sediminis</name>
    <dbReference type="NCBI Taxonomy" id="2810563"/>
    <lineage>
        <taxon>Bacteria</taxon>
        <taxon>Pseudomonadati</taxon>
        <taxon>Thermodesulfobacteriota</taxon>
        <taxon>Desulfovibrionia</taxon>
        <taxon>Desulfovibrionales</taxon>
        <taxon>Desulfovibrionaceae</taxon>
    </lineage>
</organism>
<reference evidence="1" key="1">
    <citation type="journal article" date="2022" name="Arch. Microbiol.">
        <title>Pseudodesulfovibrio sediminis sp. nov., a mesophilic and neutrophilic sulfate-reducing bacterium isolated from sediment of a brackish lake.</title>
        <authorList>
            <person name="Takahashi A."/>
            <person name="Kojima H."/>
            <person name="Watanabe M."/>
            <person name="Fukui M."/>
        </authorList>
    </citation>
    <scope>NUCLEOTIDE SEQUENCE</scope>
    <source>
        <strain evidence="1">SF6</strain>
    </source>
</reference>
<gene>
    <name evidence="1" type="ORF">PSDVSF_34320</name>
</gene>
<sequence length="178" mass="20388">MSTPTIPDPGQLIISVLSSQWDAFWPDLLHELEEAYGPADTVTELFAFDQTAYYDAELGTPITRRLVGFTGLRPLDELADIKQFTNSLEVRQSAEGNRLFNLDPGFITLQSLVLATGKNFSHRIYLKAGIWADLTLIWQKKQWVDFPWTFPDYAGEEMKSRLTKLRQSYRNKLSKPQT</sequence>
<dbReference type="InterPro" id="IPR025529">
    <property type="entry name" value="DUF4416"/>
</dbReference>
<proteinExistence type="predicted"/>
<evidence type="ECO:0000313" key="1">
    <source>
        <dbReference type="EMBL" id="BCS90190.1"/>
    </source>
</evidence>
<name>A0ABN6EYB5_9BACT</name>
<accession>A0ABN6EYB5</accession>